<dbReference type="InterPro" id="IPR002364">
    <property type="entry name" value="Quin_OxRdtase/zeta-crystal_CS"/>
</dbReference>
<dbReference type="InterPro" id="IPR013149">
    <property type="entry name" value="ADH-like_C"/>
</dbReference>
<dbReference type="InterPro" id="IPR011032">
    <property type="entry name" value="GroES-like_sf"/>
</dbReference>
<organism evidence="2 3">
    <name type="scientific">Knufia fluminis</name>
    <dbReference type="NCBI Taxonomy" id="191047"/>
    <lineage>
        <taxon>Eukaryota</taxon>
        <taxon>Fungi</taxon>
        <taxon>Dikarya</taxon>
        <taxon>Ascomycota</taxon>
        <taxon>Pezizomycotina</taxon>
        <taxon>Eurotiomycetes</taxon>
        <taxon>Chaetothyriomycetidae</taxon>
        <taxon>Chaetothyriales</taxon>
        <taxon>Trichomeriaceae</taxon>
        <taxon>Knufia</taxon>
    </lineage>
</organism>
<keyword evidence="3" id="KW-1185">Reference proteome</keyword>
<dbReference type="InterPro" id="IPR020843">
    <property type="entry name" value="ER"/>
</dbReference>
<dbReference type="SUPFAM" id="SSF50129">
    <property type="entry name" value="GroES-like"/>
    <property type="match status" value="1"/>
</dbReference>
<dbReference type="SUPFAM" id="SSF51735">
    <property type="entry name" value="NAD(P)-binding Rossmann-fold domains"/>
    <property type="match status" value="1"/>
</dbReference>
<dbReference type="GO" id="GO:0016491">
    <property type="term" value="F:oxidoreductase activity"/>
    <property type="evidence" value="ECO:0007669"/>
    <property type="project" value="InterPro"/>
</dbReference>
<dbReference type="PROSITE" id="PS01162">
    <property type="entry name" value="QOR_ZETA_CRYSTAL"/>
    <property type="match status" value="1"/>
</dbReference>
<dbReference type="InterPro" id="IPR013154">
    <property type="entry name" value="ADH-like_N"/>
</dbReference>
<sequence>MAKDDGSLNINRAICNAAGDAERVEMSAPADSSRMMQAIFLKDHVKRLIDIQPSYIPRPTFESYLSSLREKKRPLPREPLLHVKITHTAINHVDLLYAHGVHQNNKSGLFVPPFTLGLEFSGIVSDVYNPQNQACHFRPGDKIWGGSIGTHAEELVIPASAVHRLPSPLWSLHDVAAIGAGTIPVSYGALTTIAGLKAGEVILVHAAAGGLGVYAVQIARALGAKVIGTVGSQHKMAVVEELLRDPQTGRIPKGEGVINYSKDGWEKEVVALCKQTGKDGVDVVYDTVGLVLKSIRCTTFNGRVVVAGFAGRTGTGAEAVEELEKIAVNRILLKQIKLLGYRFGETSRRLPHETVKMWQGLDEMLSKEPRVIKPVVYQTYKGLNHANEAMEALHKRQVFGKAIVEVCDEEEAMRQVLQRSKQASTTFSARL</sequence>
<evidence type="ECO:0000313" key="3">
    <source>
        <dbReference type="Proteomes" id="UP001316803"/>
    </source>
</evidence>
<dbReference type="PANTHER" id="PTHR43677:SF4">
    <property type="entry name" value="QUINONE OXIDOREDUCTASE-LIKE PROTEIN 2"/>
    <property type="match status" value="1"/>
</dbReference>
<protein>
    <recommendedName>
        <fullName evidence="1">Enoyl reductase (ER) domain-containing protein</fullName>
    </recommendedName>
</protein>
<dbReference type="EMBL" id="JAKLMC020000007">
    <property type="protein sequence ID" value="KAK5955238.1"/>
    <property type="molecule type" value="Genomic_DNA"/>
</dbReference>
<dbReference type="Proteomes" id="UP001316803">
    <property type="component" value="Unassembled WGS sequence"/>
</dbReference>
<reference evidence="2 3" key="1">
    <citation type="submission" date="2022-12" db="EMBL/GenBank/DDBJ databases">
        <title>Genomic features and morphological characterization of a novel Knufia sp. strain isolated from spacecraft assembly facility.</title>
        <authorList>
            <person name="Teixeira M."/>
            <person name="Chander A.M."/>
            <person name="Stajich J.E."/>
            <person name="Venkateswaran K."/>
        </authorList>
    </citation>
    <scope>NUCLEOTIDE SEQUENCE [LARGE SCALE GENOMIC DNA]</scope>
    <source>
        <strain evidence="2 3">FJI-L2-BK-P2</strain>
    </source>
</reference>
<accession>A0AAN8ENC1</accession>
<proteinExistence type="predicted"/>
<comment type="caution">
    <text evidence="2">The sequence shown here is derived from an EMBL/GenBank/DDBJ whole genome shotgun (WGS) entry which is preliminary data.</text>
</comment>
<dbReference type="InterPro" id="IPR051397">
    <property type="entry name" value="Zn-ADH-like_protein"/>
</dbReference>
<evidence type="ECO:0000313" key="2">
    <source>
        <dbReference type="EMBL" id="KAK5955238.1"/>
    </source>
</evidence>
<name>A0AAN8ENC1_9EURO</name>
<dbReference type="AlphaFoldDB" id="A0AAN8ENC1"/>
<dbReference type="Gene3D" id="3.40.50.720">
    <property type="entry name" value="NAD(P)-binding Rossmann-like Domain"/>
    <property type="match status" value="1"/>
</dbReference>
<dbReference type="Pfam" id="PF00107">
    <property type="entry name" value="ADH_zinc_N"/>
    <property type="match status" value="1"/>
</dbReference>
<dbReference type="Gene3D" id="3.90.180.10">
    <property type="entry name" value="Medium-chain alcohol dehydrogenases, catalytic domain"/>
    <property type="match status" value="1"/>
</dbReference>
<dbReference type="SMART" id="SM00829">
    <property type="entry name" value="PKS_ER"/>
    <property type="match status" value="1"/>
</dbReference>
<dbReference type="PANTHER" id="PTHR43677">
    <property type="entry name" value="SHORT-CHAIN DEHYDROGENASE/REDUCTASE"/>
    <property type="match status" value="1"/>
</dbReference>
<dbReference type="GO" id="GO:0005739">
    <property type="term" value="C:mitochondrion"/>
    <property type="evidence" value="ECO:0007669"/>
    <property type="project" value="TreeGrafter"/>
</dbReference>
<dbReference type="Pfam" id="PF08240">
    <property type="entry name" value="ADH_N"/>
    <property type="match status" value="1"/>
</dbReference>
<dbReference type="InterPro" id="IPR036291">
    <property type="entry name" value="NAD(P)-bd_dom_sf"/>
</dbReference>
<dbReference type="GO" id="GO:0008270">
    <property type="term" value="F:zinc ion binding"/>
    <property type="evidence" value="ECO:0007669"/>
    <property type="project" value="InterPro"/>
</dbReference>
<evidence type="ECO:0000259" key="1">
    <source>
        <dbReference type="SMART" id="SM00829"/>
    </source>
</evidence>
<feature type="domain" description="Enoyl reductase (ER)" evidence="1">
    <location>
        <begin position="63"/>
        <end position="404"/>
    </location>
</feature>
<gene>
    <name evidence="2" type="ORF">OHC33_003919</name>
</gene>